<accession>A0A9Y2ILR5</accession>
<dbReference type="KEGG" id="acab:QRX50_15975"/>
<dbReference type="InterPro" id="IPR036388">
    <property type="entry name" value="WH-like_DNA-bd_sf"/>
</dbReference>
<evidence type="ECO:0000313" key="3">
    <source>
        <dbReference type="Proteomes" id="UP001236014"/>
    </source>
</evidence>
<gene>
    <name evidence="2" type="ORF">QRX50_15975</name>
</gene>
<evidence type="ECO:0000259" key="1">
    <source>
        <dbReference type="Pfam" id="PF01638"/>
    </source>
</evidence>
<evidence type="ECO:0000313" key="2">
    <source>
        <dbReference type="EMBL" id="WIX82142.1"/>
    </source>
</evidence>
<protein>
    <submittedName>
        <fullName evidence="2">Winged helix-turn-helix transcriptional regulator</fullName>
    </submittedName>
</protein>
<dbReference type="AlphaFoldDB" id="A0A9Y2ILR5"/>
<dbReference type="RefSeq" id="WP_285972719.1">
    <property type="nucleotide sequence ID" value="NZ_CP127294.1"/>
</dbReference>
<organism evidence="2 3">
    <name type="scientific">Amycolatopsis carbonis</name>
    <dbReference type="NCBI Taxonomy" id="715471"/>
    <lineage>
        <taxon>Bacteria</taxon>
        <taxon>Bacillati</taxon>
        <taxon>Actinomycetota</taxon>
        <taxon>Actinomycetes</taxon>
        <taxon>Pseudonocardiales</taxon>
        <taxon>Pseudonocardiaceae</taxon>
        <taxon>Amycolatopsis</taxon>
    </lineage>
</organism>
<name>A0A9Y2ILR5_9PSEU</name>
<sequence>MPGPLHVTGYRKAVEVIDVLTEGETGFTELRRRTRLSRHWLARVLRVLAAEGLVRGTGSWDERPTPDTRFALTEEGRCLADELADLDVWTALYENYVNGAS</sequence>
<dbReference type="Pfam" id="PF01638">
    <property type="entry name" value="HxlR"/>
    <property type="match status" value="1"/>
</dbReference>
<dbReference type="InterPro" id="IPR002577">
    <property type="entry name" value="HTH_HxlR"/>
</dbReference>
<dbReference type="InterPro" id="IPR036390">
    <property type="entry name" value="WH_DNA-bd_sf"/>
</dbReference>
<dbReference type="Proteomes" id="UP001236014">
    <property type="component" value="Chromosome"/>
</dbReference>
<dbReference type="Gene3D" id="1.10.10.10">
    <property type="entry name" value="Winged helix-like DNA-binding domain superfamily/Winged helix DNA-binding domain"/>
    <property type="match status" value="1"/>
</dbReference>
<feature type="domain" description="HTH hxlR-type" evidence="1">
    <location>
        <begin position="13"/>
        <end position="94"/>
    </location>
</feature>
<reference evidence="2 3" key="1">
    <citation type="submission" date="2023-06" db="EMBL/GenBank/DDBJ databases">
        <authorList>
            <person name="Oyuntsetseg B."/>
            <person name="Kim S.B."/>
        </authorList>
    </citation>
    <scope>NUCLEOTIDE SEQUENCE [LARGE SCALE GENOMIC DNA]</scope>
    <source>
        <strain evidence="2 3">2-15</strain>
    </source>
</reference>
<keyword evidence="3" id="KW-1185">Reference proteome</keyword>
<dbReference type="EMBL" id="CP127294">
    <property type="protein sequence ID" value="WIX82142.1"/>
    <property type="molecule type" value="Genomic_DNA"/>
</dbReference>
<dbReference type="SUPFAM" id="SSF46785">
    <property type="entry name" value="Winged helix' DNA-binding domain"/>
    <property type="match status" value="1"/>
</dbReference>
<proteinExistence type="predicted"/>